<reference evidence="2" key="1">
    <citation type="journal article" date="2022" name="Mol. Ecol. Resour.">
        <title>The genomes of chicory, endive, great burdock and yacon provide insights into Asteraceae palaeo-polyploidization history and plant inulin production.</title>
        <authorList>
            <person name="Fan W."/>
            <person name="Wang S."/>
            <person name="Wang H."/>
            <person name="Wang A."/>
            <person name="Jiang F."/>
            <person name="Liu H."/>
            <person name="Zhao H."/>
            <person name="Xu D."/>
            <person name="Zhang Y."/>
        </authorList>
    </citation>
    <scope>NUCLEOTIDE SEQUENCE [LARGE SCALE GENOMIC DNA]</scope>
    <source>
        <strain evidence="2">cv. Niubang</strain>
    </source>
</reference>
<evidence type="ECO:0000313" key="2">
    <source>
        <dbReference type="Proteomes" id="UP001055879"/>
    </source>
</evidence>
<protein>
    <submittedName>
        <fullName evidence="1">Uncharacterized protein</fullName>
    </submittedName>
</protein>
<organism evidence="1 2">
    <name type="scientific">Arctium lappa</name>
    <name type="common">Greater burdock</name>
    <name type="synonym">Lappa major</name>
    <dbReference type="NCBI Taxonomy" id="4217"/>
    <lineage>
        <taxon>Eukaryota</taxon>
        <taxon>Viridiplantae</taxon>
        <taxon>Streptophyta</taxon>
        <taxon>Embryophyta</taxon>
        <taxon>Tracheophyta</taxon>
        <taxon>Spermatophyta</taxon>
        <taxon>Magnoliopsida</taxon>
        <taxon>eudicotyledons</taxon>
        <taxon>Gunneridae</taxon>
        <taxon>Pentapetalae</taxon>
        <taxon>asterids</taxon>
        <taxon>campanulids</taxon>
        <taxon>Asterales</taxon>
        <taxon>Asteraceae</taxon>
        <taxon>Carduoideae</taxon>
        <taxon>Cardueae</taxon>
        <taxon>Arctiinae</taxon>
        <taxon>Arctium</taxon>
    </lineage>
</organism>
<dbReference type="Proteomes" id="UP001055879">
    <property type="component" value="Linkage Group LG08"/>
</dbReference>
<gene>
    <name evidence="1" type="ORF">L6452_23804</name>
</gene>
<comment type="caution">
    <text evidence="1">The sequence shown here is derived from an EMBL/GenBank/DDBJ whole genome shotgun (WGS) entry which is preliminary data.</text>
</comment>
<sequence length="430" mass="48689">MRYYISTNIVTTTEPIIFPPKRPKAITDRTLEPVMQMALEDEEDEQQQQQQTKRFKTSHSSETSDDPQPIPTLLPEIVVEILSRLPVQSLLRCRSVCKLWRSLIADPHFIKSHLSLSTNNKHYPHHRLIFSTVPRINVKSCPLYDVLYDKSVNALELDYPLKHPLKSVWIVGSCNGLLCIAIEEDTVFIWNPSTRRSNRLPYCGFKVRSGGYVLYGFGYDESTDDYKVVGISCVFKNGAKYDIKVKIFSLKSGNWRKIGGFPRGIPLDDSGKFSNGALHWAASRDFGSSFSWTIVSLDLAKETYGEVLQPVYDEGEKDLTMGSLGEGLCVLCNYHGIRADVWVMKVYGVKDSWSKLVSIPYVTDPGRNQFSVPLCISNDGKVLLQFVSKLVLYDVKNGSSSEIQNFDECLEAYTIVESMVSPDAPIRIWR</sequence>
<reference evidence="1 2" key="2">
    <citation type="journal article" date="2022" name="Mol. Ecol. Resour.">
        <title>The genomes of chicory, endive, great burdock and yacon provide insights into Asteraceae paleo-polyploidization history and plant inulin production.</title>
        <authorList>
            <person name="Fan W."/>
            <person name="Wang S."/>
            <person name="Wang H."/>
            <person name="Wang A."/>
            <person name="Jiang F."/>
            <person name="Liu H."/>
            <person name="Zhao H."/>
            <person name="Xu D."/>
            <person name="Zhang Y."/>
        </authorList>
    </citation>
    <scope>NUCLEOTIDE SEQUENCE [LARGE SCALE GENOMIC DNA]</scope>
    <source>
        <strain evidence="2">cv. Niubang</strain>
    </source>
</reference>
<accession>A0ACB9ACN6</accession>
<proteinExistence type="predicted"/>
<keyword evidence="2" id="KW-1185">Reference proteome</keyword>
<name>A0ACB9ACN6_ARCLA</name>
<evidence type="ECO:0000313" key="1">
    <source>
        <dbReference type="EMBL" id="KAI3706210.1"/>
    </source>
</evidence>
<dbReference type="EMBL" id="CM042054">
    <property type="protein sequence ID" value="KAI3706210.1"/>
    <property type="molecule type" value="Genomic_DNA"/>
</dbReference>